<evidence type="ECO:0000256" key="2">
    <source>
        <dbReference type="SAM" id="SignalP"/>
    </source>
</evidence>
<keyword evidence="1" id="KW-0472">Membrane</keyword>
<dbReference type="GO" id="GO:0003735">
    <property type="term" value="F:structural constituent of ribosome"/>
    <property type="evidence" value="ECO:0007669"/>
    <property type="project" value="InterPro"/>
</dbReference>
<feature type="transmembrane region" description="Helical" evidence="1">
    <location>
        <begin position="132"/>
        <end position="154"/>
    </location>
</feature>
<name>A0A8J5VY70_ZIZPA</name>
<comment type="caution">
    <text evidence="3">The sequence shown here is derived from an EMBL/GenBank/DDBJ whole genome shotgun (WGS) entry which is preliminary data.</text>
</comment>
<accession>A0A8J5VY70</accession>
<dbReference type="GO" id="GO:0006412">
    <property type="term" value="P:translation"/>
    <property type="evidence" value="ECO:0007669"/>
    <property type="project" value="InterPro"/>
</dbReference>
<evidence type="ECO:0000313" key="3">
    <source>
        <dbReference type="EMBL" id="KAG8063904.1"/>
    </source>
</evidence>
<evidence type="ECO:0000256" key="1">
    <source>
        <dbReference type="SAM" id="Phobius"/>
    </source>
</evidence>
<gene>
    <name evidence="3" type="ORF">GUJ93_ZPchr0004g39376</name>
</gene>
<keyword evidence="4" id="KW-1185">Reference proteome</keyword>
<dbReference type="InterPro" id="IPR001931">
    <property type="entry name" value="Ribosomal_eS21"/>
</dbReference>
<sequence length="177" mass="19091">MFEFAVSVAVLVFPPAVAKMQNEEGQMVDLYVPRKCSATNRIITAKDHASVQINIGHVMRMGYTMAASPHLLSLGSSVLREMLTVRWIGCGRRRRLRLSSCRSCRLRCYAVVMARCYGAAGVRVQWPAGALAGAFLDVALVWACLCAAAVASAASRLLALFGLRLPCTCARPTSPAS</sequence>
<evidence type="ECO:0000313" key="4">
    <source>
        <dbReference type="Proteomes" id="UP000729402"/>
    </source>
</evidence>
<dbReference type="Proteomes" id="UP000729402">
    <property type="component" value="Unassembled WGS sequence"/>
</dbReference>
<dbReference type="AlphaFoldDB" id="A0A8J5VY70"/>
<reference evidence="3" key="1">
    <citation type="journal article" date="2021" name="bioRxiv">
        <title>Whole Genome Assembly and Annotation of Northern Wild Rice, Zizania palustris L., Supports a Whole Genome Duplication in the Zizania Genus.</title>
        <authorList>
            <person name="Haas M."/>
            <person name="Kono T."/>
            <person name="Macchietto M."/>
            <person name="Millas R."/>
            <person name="McGilp L."/>
            <person name="Shao M."/>
            <person name="Duquette J."/>
            <person name="Hirsch C.N."/>
            <person name="Kimball J."/>
        </authorList>
    </citation>
    <scope>NUCLEOTIDE SEQUENCE</scope>
    <source>
        <tissue evidence="3">Fresh leaf tissue</tissue>
    </source>
</reference>
<keyword evidence="1" id="KW-1133">Transmembrane helix</keyword>
<reference evidence="3" key="2">
    <citation type="submission" date="2021-02" db="EMBL/GenBank/DDBJ databases">
        <authorList>
            <person name="Kimball J.A."/>
            <person name="Haas M.W."/>
            <person name="Macchietto M."/>
            <person name="Kono T."/>
            <person name="Duquette J."/>
            <person name="Shao M."/>
        </authorList>
    </citation>
    <scope>NUCLEOTIDE SEQUENCE</scope>
    <source>
        <tissue evidence="3">Fresh leaf tissue</tissue>
    </source>
</reference>
<dbReference type="EMBL" id="JAAALK010000285">
    <property type="protein sequence ID" value="KAG8063904.1"/>
    <property type="molecule type" value="Genomic_DNA"/>
</dbReference>
<feature type="signal peptide" evidence="2">
    <location>
        <begin position="1"/>
        <end position="18"/>
    </location>
</feature>
<keyword evidence="2" id="KW-0732">Signal</keyword>
<dbReference type="Pfam" id="PF01249">
    <property type="entry name" value="Ribosomal_S21e"/>
    <property type="match status" value="1"/>
</dbReference>
<dbReference type="GO" id="GO:0005840">
    <property type="term" value="C:ribosome"/>
    <property type="evidence" value="ECO:0007669"/>
    <property type="project" value="InterPro"/>
</dbReference>
<dbReference type="InterPro" id="IPR018279">
    <property type="entry name" value="Ribosomal_eS21_CS"/>
</dbReference>
<organism evidence="3 4">
    <name type="scientific">Zizania palustris</name>
    <name type="common">Northern wild rice</name>
    <dbReference type="NCBI Taxonomy" id="103762"/>
    <lineage>
        <taxon>Eukaryota</taxon>
        <taxon>Viridiplantae</taxon>
        <taxon>Streptophyta</taxon>
        <taxon>Embryophyta</taxon>
        <taxon>Tracheophyta</taxon>
        <taxon>Spermatophyta</taxon>
        <taxon>Magnoliopsida</taxon>
        <taxon>Liliopsida</taxon>
        <taxon>Poales</taxon>
        <taxon>Poaceae</taxon>
        <taxon>BOP clade</taxon>
        <taxon>Oryzoideae</taxon>
        <taxon>Oryzeae</taxon>
        <taxon>Zizaniinae</taxon>
        <taxon>Zizania</taxon>
    </lineage>
</organism>
<feature type="chain" id="PRO_5035255564" description="40S ribosomal protein S21" evidence="2">
    <location>
        <begin position="19"/>
        <end position="177"/>
    </location>
</feature>
<protein>
    <recommendedName>
        <fullName evidence="5">40S ribosomal protein S21</fullName>
    </recommendedName>
</protein>
<dbReference type="PROSITE" id="PS00996">
    <property type="entry name" value="RIBOSOMAL_S21E"/>
    <property type="match status" value="1"/>
</dbReference>
<proteinExistence type="predicted"/>
<evidence type="ECO:0008006" key="5">
    <source>
        <dbReference type="Google" id="ProtNLM"/>
    </source>
</evidence>
<dbReference type="PANTHER" id="PTHR10442">
    <property type="entry name" value="40S RIBOSOMAL PROTEIN S21"/>
    <property type="match status" value="1"/>
</dbReference>
<keyword evidence="1" id="KW-0812">Transmembrane</keyword>